<organism evidence="1 2">
    <name type="scientific">Halobacteroides halobius (strain ATCC 35273 / DSM 5150 / MD-1)</name>
    <dbReference type="NCBI Taxonomy" id="748449"/>
    <lineage>
        <taxon>Bacteria</taxon>
        <taxon>Bacillati</taxon>
        <taxon>Bacillota</taxon>
        <taxon>Clostridia</taxon>
        <taxon>Halanaerobiales</taxon>
        <taxon>Halobacteroidaceae</taxon>
        <taxon>Halobacteroides</taxon>
    </lineage>
</organism>
<gene>
    <name evidence="1" type="ordered locus">Halha_0589</name>
</gene>
<dbReference type="HOGENOM" id="CLU_3044008_0_0_9"/>
<evidence type="ECO:0000313" key="2">
    <source>
        <dbReference type="Proteomes" id="UP000010880"/>
    </source>
</evidence>
<proteinExistence type="predicted"/>
<dbReference type="Proteomes" id="UP000010880">
    <property type="component" value="Chromosome"/>
</dbReference>
<name>L0K8W4_HALHC</name>
<keyword evidence="2" id="KW-1185">Reference proteome</keyword>
<dbReference type="STRING" id="748449.Halha_0589"/>
<reference evidence="2" key="1">
    <citation type="submission" date="2012-02" db="EMBL/GenBank/DDBJ databases">
        <title>The complete genome of Halobacteroides halobius DSM 5150.</title>
        <authorList>
            <person name="Lucas S."/>
            <person name="Copeland A."/>
            <person name="Lapidus A."/>
            <person name="Glavina del Rio T."/>
            <person name="Dalin E."/>
            <person name="Tice H."/>
            <person name="Bruce D."/>
            <person name="Goodwin L."/>
            <person name="Pitluck S."/>
            <person name="Peters L."/>
            <person name="Mikhailova N."/>
            <person name="Gu W."/>
            <person name="Kyrpides N."/>
            <person name="Mavromatis K."/>
            <person name="Ivanova N."/>
            <person name="Brettin T."/>
            <person name="Detter J.C."/>
            <person name="Han C."/>
            <person name="Larimer F."/>
            <person name="Land M."/>
            <person name="Hauser L."/>
            <person name="Markowitz V."/>
            <person name="Cheng J.-F."/>
            <person name="Hugenholtz P."/>
            <person name="Woyke T."/>
            <person name="Wu D."/>
            <person name="Tindall B."/>
            <person name="Pomrenke H."/>
            <person name="Brambilla E."/>
            <person name="Klenk H.-P."/>
            <person name="Eisen J.A."/>
        </authorList>
    </citation>
    <scope>NUCLEOTIDE SEQUENCE [LARGE SCALE GENOMIC DNA]</scope>
    <source>
        <strain evidence="2">ATCC 35273 / DSM 5150 / MD-1</strain>
    </source>
</reference>
<dbReference type="AlphaFoldDB" id="L0K8W4"/>
<dbReference type="KEGG" id="hhl:Halha_0589"/>
<accession>L0K8W4</accession>
<sequence>MKVKNIILVVAIGLIVLSVWLVKNDVFFKEDEISSRAKKVFSPSKVELRCDKSD</sequence>
<dbReference type="RefSeq" id="WP_015326289.1">
    <property type="nucleotide sequence ID" value="NC_019978.1"/>
</dbReference>
<dbReference type="EMBL" id="CP003359">
    <property type="protein sequence ID" value="AGB40563.1"/>
    <property type="molecule type" value="Genomic_DNA"/>
</dbReference>
<protein>
    <submittedName>
        <fullName evidence="1">Uncharacterized protein</fullName>
    </submittedName>
</protein>
<evidence type="ECO:0000313" key="1">
    <source>
        <dbReference type="EMBL" id="AGB40563.1"/>
    </source>
</evidence>